<dbReference type="Gene3D" id="6.10.280.40">
    <property type="match status" value="2"/>
</dbReference>
<reference evidence="7" key="1">
    <citation type="submission" date="2019-10" db="EMBL/GenBank/DDBJ databases">
        <authorList>
            <person name="Zhang R."/>
            <person name="Pan Y."/>
            <person name="Wang J."/>
            <person name="Ma R."/>
            <person name="Yu S."/>
        </authorList>
    </citation>
    <scope>NUCLEOTIDE SEQUENCE</scope>
    <source>
        <strain evidence="7">LA-IB0</strain>
        <tissue evidence="7">Leaf</tissue>
    </source>
</reference>
<dbReference type="CDD" id="cd19510">
    <property type="entry name" value="RecA-like_BCS1"/>
    <property type="match status" value="2"/>
</dbReference>
<comment type="similarity">
    <text evidence="2">Belongs to the AAA ATPase family. BCS1 subfamily.</text>
</comment>
<dbReference type="InterPro" id="IPR003959">
    <property type="entry name" value="ATPase_AAA_core"/>
</dbReference>
<keyword evidence="3" id="KW-0378">Hydrolase</keyword>
<evidence type="ECO:0000256" key="3">
    <source>
        <dbReference type="ARBA" id="ARBA00022801"/>
    </source>
</evidence>
<dbReference type="AlphaFoldDB" id="A0AAV6XLI9"/>
<dbReference type="Pfam" id="PF00004">
    <property type="entry name" value="AAA"/>
    <property type="match status" value="2"/>
</dbReference>
<keyword evidence="8" id="KW-1185">Reference proteome</keyword>
<dbReference type="Proteomes" id="UP000826271">
    <property type="component" value="Unassembled WGS sequence"/>
</dbReference>
<feature type="domain" description="AAA+ ATPase" evidence="6">
    <location>
        <begin position="255"/>
        <end position="390"/>
    </location>
</feature>
<evidence type="ECO:0000256" key="2">
    <source>
        <dbReference type="ARBA" id="ARBA00007448"/>
    </source>
</evidence>
<evidence type="ECO:0000313" key="7">
    <source>
        <dbReference type="EMBL" id="KAG8383364.1"/>
    </source>
</evidence>
<dbReference type="InterPro" id="IPR003960">
    <property type="entry name" value="ATPase_AAA_CS"/>
</dbReference>
<evidence type="ECO:0000313" key="8">
    <source>
        <dbReference type="Proteomes" id="UP000826271"/>
    </source>
</evidence>
<keyword evidence="4" id="KW-0460">Magnesium</keyword>
<dbReference type="InterPro" id="IPR003593">
    <property type="entry name" value="AAA+_ATPase"/>
</dbReference>
<feature type="domain" description="AAA+ ATPase" evidence="6">
    <location>
        <begin position="769"/>
        <end position="903"/>
    </location>
</feature>
<evidence type="ECO:0000256" key="5">
    <source>
        <dbReference type="ARBA" id="ARBA00049360"/>
    </source>
</evidence>
<evidence type="ECO:0000256" key="4">
    <source>
        <dbReference type="ARBA" id="ARBA00022842"/>
    </source>
</evidence>
<evidence type="ECO:0000256" key="1">
    <source>
        <dbReference type="ARBA" id="ARBA00001946"/>
    </source>
</evidence>
<comment type="caution">
    <text evidence="7">The sequence shown here is derived from an EMBL/GenBank/DDBJ whole genome shotgun (WGS) entry which is preliminary data.</text>
</comment>
<dbReference type="PROSITE" id="PS00674">
    <property type="entry name" value="AAA"/>
    <property type="match status" value="2"/>
</dbReference>
<dbReference type="SMART" id="SM00382">
    <property type="entry name" value="AAA"/>
    <property type="match status" value="2"/>
</dbReference>
<sequence>MDPFGQMPSMASNIFSAYASMAASMMLFRSMANDVVPESVKTFFITTFSHFFKHVFGRFFSKLSPNMTIVVDEQTGIMRNQIYDAAEIYLRTIINPETERLKVIKSSKQKNISLGMEKDHEVVDFFQGIKLKWQFVLIEPEDKSRFQPDKKYFELTFEKVNKDTVVNKYLPFVLSKADEIKANEKAVKLYTRDCPFDNDDDDGGNGGGYWGCINFDHPVTFEKLAMDPKLKRSIIEDLDRFVRRREYYKKVGKAWKRGYLLYGPPGTGKSSLIAAMANYLKFDVYDLELTSLYSNSELRRVLLCTTNRSILVIEDIDCSVQMHDREANSQPDTDSSKLTLSGLLNFIDGLWSTCGDERIVIFTTNHKEKLDPALLRPGRMDMHIHMGYCSPEGFDVLASNYLGIEDHPKLFPEIKGLIREVEITPAELAEHLMRNEDVDLALQGVIGLLKQKKNEKAVIVEDSECKEDKNDENEVEEKKRKGKFGRVVKSLRKFGSRGSMSKEKGEFEINLAWKMSSLGQMQSLTTNIFSAYASMAASMMLFRSLANDIIPESVKSFLQSLFSHIIKHLFGNFFNKLSTEMTIVVDEQIGIARNEIYDATETYLRTKINPDTERLKVNKTTKQKKINLSMEKDQQVIDFYKGIKLKWQFVLIEPNKDQCQREKKYFELTFGKPYKDTILNDYLPFVLSKAKQIKESDKAVKLYTRDYVYNMEDDDSGGKGGGYWGCINLDHPVTFDKLAMESELKHAIIEDLDRFVRRRDYYKKVGKAWKRGYLLYGPPGTGKSSLIAAMANYLRFDVYDLELTSLYDNQELRRILLCTTNRSIIVIEDIDCSAQMQDRSMEPEESSNTKLTLSGLLNFIDGLWSTCGDERIVIFTTNHKEKLDPALLRPGRMDMHIHMGYCTPEAFQVLALNYLGINDHPRLFPQIKGLIEEIEITPAEIAEHLMRNEDVDLALEGVVDLLKQKKEVKSEIVEEKSEMAEESDGVAQNVGIDGEGVVEKVKRRRFGRTVRTFVKFRRQLRKQEQKNGVNVSK</sequence>
<dbReference type="InterPro" id="IPR050747">
    <property type="entry name" value="Mitochondrial_chaperone_BCS1"/>
</dbReference>
<accession>A0AAV6XLI9</accession>
<comment type="catalytic activity">
    <reaction evidence="5">
        <text>ATP + H2O = ADP + phosphate + H(+)</text>
        <dbReference type="Rhea" id="RHEA:13065"/>
        <dbReference type="ChEBI" id="CHEBI:15377"/>
        <dbReference type="ChEBI" id="CHEBI:15378"/>
        <dbReference type="ChEBI" id="CHEBI:30616"/>
        <dbReference type="ChEBI" id="CHEBI:43474"/>
        <dbReference type="ChEBI" id="CHEBI:456216"/>
    </reaction>
</comment>
<organism evidence="7 8">
    <name type="scientific">Buddleja alternifolia</name>
    <dbReference type="NCBI Taxonomy" id="168488"/>
    <lineage>
        <taxon>Eukaryota</taxon>
        <taxon>Viridiplantae</taxon>
        <taxon>Streptophyta</taxon>
        <taxon>Embryophyta</taxon>
        <taxon>Tracheophyta</taxon>
        <taxon>Spermatophyta</taxon>
        <taxon>Magnoliopsida</taxon>
        <taxon>eudicotyledons</taxon>
        <taxon>Gunneridae</taxon>
        <taxon>Pentapetalae</taxon>
        <taxon>asterids</taxon>
        <taxon>lamiids</taxon>
        <taxon>Lamiales</taxon>
        <taxon>Scrophulariaceae</taxon>
        <taxon>Buddlejeae</taxon>
        <taxon>Buddleja</taxon>
    </lineage>
</organism>
<dbReference type="InterPro" id="IPR025753">
    <property type="entry name" value="AAA_N_dom"/>
</dbReference>
<dbReference type="EMBL" id="WHWC01000004">
    <property type="protein sequence ID" value="KAG8383364.1"/>
    <property type="molecule type" value="Genomic_DNA"/>
</dbReference>
<name>A0AAV6XLI9_9LAMI</name>
<dbReference type="InterPro" id="IPR027417">
    <property type="entry name" value="P-loop_NTPase"/>
</dbReference>
<dbReference type="InterPro" id="IPR058017">
    <property type="entry name" value="At3g28540-like_C"/>
</dbReference>
<comment type="cofactor">
    <cofactor evidence="1">
        <name>Mg(2+)</name>
        <dbReference type="ChEBI" id="CHEBI:18420"/>
    </cofactor>
</comment>
<dbReference type="PANTHER" id="PTHR23070">
    <property type="entry name" value="BCS1 AAA-TYPE ATPASE"/>
    <property type="match status" value="1"/>
</dbReference>
<dbReference type="Pfam" id="PF25568">
    <property type="entry name" value="AAA_lid_At3g28540"/>
    <property type="match status" value="2"/>
</dbReference>
<dbReference type="Gene3D" id="3.40.50.300">
    <property type="entry name" value="P-loop containing nucleotide triphosphate hydrolases"/>
    <property type="match status" value="2"/>
</dbReference>
<proteinExistence type="inferred from homology"/>
<dbReference type="GO" id="GO:0016887">
    <property type="term" value="F:ATP hydrolysis activity"/>
    <property type="evidence" value="ECO:0007669"/>
    <property type="project" value="InterPro"/>
</dbReference>
<gene>
    <name evidence="7" type="ORF">BUALT_Bualt04G0004800</name>
</gene>
<dbReference type="GO" id="GO:0005524">
    <property type="term" value="F:ATP binding"/>
    <property type="evidence" value="ECO:0007669"/>
    <property type="project" value="InterPro"/>
</dbReference>
<dbReference type="SUPFAM" id="SSF52540">
    <property type="entry name" value="P-loop containing nucleoside triphosphate hydrolases"/>
    <property type="match status" value="2"/>
</dbReference>
<dbReference type="GO" id="GO:0006950">
    <property type="term" value="P:response to stress"/>
    <property type="evidence" value="ECO:0007669"/>
    <property type="project" value="UniProtKB-ARBA"/>
</dbReference>
<dbReference type="Pfam" id="PF14363">
    <property type="entry name" value="AAA_assoc"/>
    <property type="match status" value="2"/>
</dbReference>
<evidence type="ECO:0000259" key="6">
    <source>
        <dbReference type="SMART" id="SM00382"/>
    </source>
</evidence>
<protein>
    <recommendedName>
        <fullName evidence="6">AAA+ ATPase domain-containing protein</fullName>
    </recommendedName>
</protein>